<keyword evidence="4" id="KW-1185">Reference proteome</keyword>
<dbReference type="InterPro" id="IPR036979">
    <property type="entry name" value="CM_dom_sf"/>
</dbReference>
<dbReference type="SUPFAM" id="SSF48600">
    <property type="entry name" value="Chorismate mutase II"/>
    <property type="match status" value="1"/>
</dbReference>
<dbReference type="PANTHER" id="PTHR38041:SF1">
    <property type="entry name" value="CHORISMATE MUTASE"/>
    <property type="match status" value="1"/>
</dbReference>
<dbReference type="GO" id="GO:0009697">
    <property type="term" value="P:salicylic acid biosynthetic process"/>
    <property type="evidence" value="ECO:0007669"/>
    <property type="project" value="TreeGrafter"/>
</dbReference>
<dbReference type="PROSITE" id="PS51168">
    <property type="entry name" value="CHORISMATE_MUT_2"/>
    <property type="match status" value="1"/>
</dbReference>
<dbReference type="Proteomes" id="UP000287857">
    <property type="component" value="Unassembled WGS sequence"/>
</dbReference>
<evidence type="ECO:0000313" key="3">
    <source>
        <dbReference type="EMBL" id="RST96749.1"/>
    </source>
</evidence>
<dbReference type="InterPro" id="IPR051331">
    <property type="entry name" value="Chorismate_mutase-related"/>
</dbReference>
<name>A0A429ZSY4_9ENTE</name>
<organism evidence="3 4">
    <name type="scientific">Vagococcus vulneris</name>
    <dbReference type="NCBI Taxonomy" id="1977869"/>
    <lineage>
        <taxon>Bacteria</taxon>
        <taxon>Bacillati</taxon>
        <taxon>Bacillota</taxon>
        <taxon>Bacilli</taxon>
        <taxon>Lactobacillales</taxon>
        <taxon>Enterococcaceae</taxon>
        <taxon>Vagococcus</taxon>
    </lineage>
</organism>
<feature type="domain" description="Chorismate mutase" evidence="2">
    <location>
        <begin position="1"/>
        <end position="85"/>
    </location>
</feature>
<evidence type="ECO:0000313" key="4">
    <source>
        <dbReference type="Proteomes" id="UP000287857"/>
    </source>
</evidence>
<evidence type="ECO:0000259" key="2">
    <source>
        <dbReference type="PROSITE" id="PS51168"/>
    </source>
</evidence>
<evidence type="ECO:0000256" key="1">
    <source>
        <dbReference type="ARBA" id="ARBA00023235"/>
    </source>
</evidence>
<dbReference type="OrthoDB" id="9802281at2"/>
<dbReference type="EMBL" id="NGJS01000022">
    <property type="protein sequence ID" value="RST96749.1"/>
    <property type="molecule type" value="Genomic_DNA"/>
</dbReference>
<dbReference type="InterPro" id="IPR036263">
    <property type="entry name" value="Chorismate_II_sf"/>
</dbReference>
<proteinExistence type="predicted"/>
<dbReference type="RefSeq" id="WP_125984726.1">
    <property type="nucleotide sequence ID" value="NZ_NGJS01000022.1"/>
</dbReference>
<dbReference type="InterPro" id="IPR002701">
    <property type="entry name" value="CM_II_prokaryot"/>
</dbReference>
<dbReference type="Pfam" id="PF01817">
    <property type="entry name" value="CM_2"/>
    <property type="match status" value="1"/>
</dbReference>
<dbReference type="GO" id="GO:0046417">
    <property type="term" value="P:chorismate metabolic process"/>
    <property type="evidence" value="ECO:0007669"/>
    <property type="project" value="InterPro"/>
</dbReference>
<gene>
    <name evidence="3" type="ORF">CBF37_10635</name>
</gene>
<protein>
    <recommendedName>
        <fullName evidence="2">Chorismate mutase domain-containing protein</fullName>
    </recommendedName>
</protein>
<accession>A0A429ZSY4</accession>
<dbReference type="Gene3D" id="1.20.59.10">
    <property type="entry name" value="Chorismate mutase"/>
    <property type="match status" value="1"/>
</dbReference>
<dbReference type="PANTHER" id="PTHR38041">
    <property type="entry name" value="CHORISMATE MUTASE"/>
    <property type="match status" value="1"/>
</dbReference>
<reference evidence="3 4" key="1">
    <citation type="submission" date="2017-05" db="EMBL/GenBank/DDBJ databases">
        <title>Vagococcus spp. assemblies.</title>
        <authorList>
            <person name="Gulvik C.A."/>
        </authorList>
    </citation>
    <scope>NUCLEOTIDE SEQUENCE [LARGE SCALE GENOMIC DNA]</scope>
    <source>
        <strain evidence="3 4">SS1995</strain>
    </source>
</reference>
<dbReference type="SMART" id="SM00830">
    <property type="entry name" value="CM_2"/>
    <property type="match status" value="1"/>
</dbReference>
<sequence>MLKDQRDKIDAIDLELVRLLERRYSCVAEIIEKKKKHQLPILDEEREIEVIQKIKNGVTVSEYEDPIVESMQMIMDISKSYQAKK</sequence>
<dbReference type="AlphaFoldDB" id="A0A429ZSY4"/>
<dbReference type="GO" id="GO:0004106">
    <property type="term" value="F:chorismate mutase activity"/>
    <property type="evidence" value="ECO:0007669"/>
    <property type="project" value="InterPro"/>
</dbReference>
<keyword evidence="1" id="KW-0413">Isomerase</keyword>
<comment type="caution">
    <text evidence="3">The sequence shown here is derived from an EMBL/GenBank/DDBJ whole genome shotgun (WGS) entry which is preliminary data.</text>
</comment>